<evidence type="ECO:0000313" key="2">
    <source>
        <dbReference type="Proteomes" id="UP000035083"/>
    </source>
</evidence>
<keyword evidence="2" id="KW-1185">Reference proteome</keyword>
<gene>
    <name evidence="1" type="ORF">GSI01S_39_00570</name>
</gene>
<name>L7LP42_9ACTN</name>
<organism evidence="1 2">
    <name type="scientific">Gordonia sihwensis NBRC 108236</name>
    <dbReference type="NCBI Taxonomy" id="1223544"/>
    <lineage>
        <taxon>Bacteria</taxon>
        <taxon>Bacillati</taxon>
        <taxon>Actinomycetota</taxon>
        <taxon>Actinomycetes</taxon>
        <taxon>Mycobacteriales</taxon>
        <taxon>Gordoniaceae</taxon>
        <taxon>Gordonia</taxon>
    </lineage>
</organism>
<reference evidence="1 2" key="1">
    <citation type="submission" date="2012-12" db="EMBL/GenBank/DDBJ databases">
        <title>Whole genome shotgun sequence of Gordonia sihwensis NBRC 108236.</title>
        <authorList>
            <person name="Yoshida I."/>
            <person name="Hosoyama A."/>
            <person name="Tsuchikane K."/>
            <person name="Ando Y."/>
            <person name="Baba S."/>
            <person name="Ohji S."/>
            <person name="Hamada M."/>
            <person name="Tamura T."/>
            <person name="Yamazoe A."/>
            <person name="Yamazaki S."/>
            <person name="Fujita N."/>
        </authorList>
    </citation>
    <scope>NUCLEOTIDE SEQUENCE [LARGE SCALE GENOMIC DNA]</scope>
    <source>
        <strain evidence="1 2">NBRC 108236</strain>
    </source>
</reference>
<dbReference type="AlphaFoldDB" id="L7LP42"/>
<comment type="caution">
    <text evidence="1">The sequence shown here is derived from an EMBL/GenBank/DDBJ whole genome shotgun (WGS) entry which is preliminary data.</text>
</comment>
<sequence length="70" mass="7926">MQVNDPQGGTNTRWSKTFHLASPPKQVGFVAYPYLNNYIRCEIWVNGNLKSAHEQEGTTRGLRCGVTWNS</sequence>
<dbReference type="Proteomes" id="UP000035083">
    <property type="component" value="Unassembled WGS sequence"/>
</dbReference>
<protein>
    <submittedName>
        <fullName evidence="1">Uncharacterized protein</fullName>
    </submittedName>
</protein>
<dbReference type="EMBL" id="BANU01000039">
    <property type="protein sequence ID" value="GAC62659.1"/>
    <property type="molecule type" value="Genomic_DNA"/>
</dbReference>
<accession>L7LP42</accession>
<evidence type="ECO:0000313" key="1">
    <source>
        <dbReference type="EMBL" id="GAC62659.1"/>
    </source>
</evidence>
<proteinExistence type="predicted"/>